<dbReference type="Pfam" id="PF09334">
    <property type="entry name" value="tRNA-synt_1g"/>
    <property type="match status" value="1"/>
</dbReference>
<dbReference type="OMA" id="MDTQAFC"/>
<dbReference type="Gene3D" id="1.10.730.10">
    <property type="entry name" value="Isoleucyl-tRNA Synthetase, Domain 1"/>
    <property type="match status" value="1"/>
</dbReference>
<evidence type="ECO:0000313" key="13">
    <source>
        <dbReference type="EMBL" id="EPS36424.1"/>
    </source>
</evidence>
<dbReference type="PRINTS" id="PR01041">
    <property type="entry name" value="TRNASYNTHMET"/>
</dbReference>
<keyword evidence="5 10" id="KW-0067">ATP-binding</keyword>
<dbReference type="GO" id="GO:0004825">
    <property type="term" value="F:methionine-tRNA ligase activity"/>
    <property type="evidence" value="ECO:0007669"/>
    <property type="project" value="UniProtKB-EC"/>
</dbReference>
<evidence type="ECO:0000256" key="10">
    <source>
        <dbReference type="RuleBase" id="RU363039"/>
    </source>
</evidence>
<feature type="region of interest" description="Disordered" evidence="11">
    <location>
        <begin position="576"/>
        <end position="596"/>
    </location>
</feature>
<evidence type="ECO:0000256" key="4">
    <source>
        <dbReference type="ARBA" id="ARBA00022741"/>
    </source>
</evidence>
<dbReference type="AlphaFoldDB" id="S8A146"/>
<reference evidence="13 14" key="1">
    <citation type="journal article" date="2013" name="PLoS Genet.">
        <title>Genomic mechanisms accounting for the adaptation to parasitism in nematode-trapping fungi.</title>
        <authorList>
            <person name="Meerupati T."/>
            <person name="Andersson K.M."/>
            <person name="Friman E."/>
            <person name="Kumar D."/>
            <person name="Tunlid A."/>
            <person name="Ahren D."/>
        </authorList>
    </citation>
    <scope>NUCLEOTIDE SEQUENCE [LARGE SCALE GENOMIC DNA]</scope>
    <source>
        <strain evidence="13 14">CBS 200.50</strain>
    </source>
</reference>
<dbReference type="InterPro" id="IPR033911">
    <property type="entry name" value="MetRS_core"/>
</dbReference>
<evidence type="ECO:0000256" key="6">
    <source>
        <dbReference type="ARBA" id="ARBA00022917"/>
    </source>
</evidence>
<dbReference type="EMBL" id="AQGS01000907">
    <property type="protein sequence ID" value="EPS36424.1"/>
    <property type="molecule type" value="Genomic_DNA"/>
</dbReference>
<gene>
    <name evidence="13" type="ORF">H072_10053</name>
</gene>
<sequence>MLLSRGVRIACPSWRCVIVKPTVVVARRFQSTSTVVDASTSSTSNVESKKPYYLTTPIFYVNAAPHIGHLYTSVVADVLKRWQQFKGNEALLLTGTDEYGIKIQQAASRAGVDPKAFVDVGADTFKKLAAAANISYDRFMRTTDPDHREAVQHFWRVLRERDFITLKKHSGWYSVSDEAFYPESSVERVVHPPSGQVITVSKETGKTVEWMSEENYHFKLSAMGPELLNFYEANPDWLVPSQRYGELKAEVARGLEDLSISRPKERLAWGIPVPGDNSQSIYVWLDALINYITFAGYPWLPGTTSSPGKPQAWPADLQIIGKDIIRFHCIYWPAFLLAVGAQPPKQILSHAHWTMSKKKMSKSDGNVVDPFHAMERWGVDTMRFYMCMDGGIISDGDYSNQEVEDKYTHFLGNQVGSLVNRVCSKKYSIAEAIRTERDGVQVELDEDMGKLYKALRYGALEGVRERVEGRMARYDLAGALREVMTLVSETHKYIHLAALWQENKEGVRAYMLYPAAEALRISGMLLQPFMPEKMGQLLDILKVGENMRGWEEAAVGRDFGYGEGTAGTKERLFPKVYSEEQTQQAEAAKTKKASSD</sequence>
<dbReference type="eggNOG" id="KOG0436">
    <property type="taxonomic scope" value="Eukaryota"/>
</dbReference>
<protein>
    <recommendedName>
        <fullName evidence="9">Probable methionine--tRNA ligase, mitochondrial</fullName>
        <ecNumber evidence="2">6.1.1.10</ecNumber>
    </recommendedName>
</protein>
<name>S8A146_DACHA</name>
<dbReference type="STRING" id="1284197.S8A146"/>
<dbReference type="InterPro" id="IPR015413">
    <property type="entry name" value="Methionyl/Leucyl_tRNA_Synth"/>
</dbReference>
<keyword evidence="6 10" id="KW-0648">Protein biosynthesis</keyword>
<dbReference type="GO" id="GO:0005524">
    <property type="term" value="F:ATP binding"/>
    <property type="evidence" value="ECO:0007669"/>
    <property type="project" value="UniProtKB-KW"/>
</dbReference>
<dbReference type="OrthoDB" id="24670at2759"/>
<dbReference type="PANTHER" id="PTHR43326">
    <property type="entry name" value="METHIONYL-TRNA SYNTHETASE"/>
    <property type="match status" value="1"/>
</dbReference>
<dbReference type="EC" id="6.1.1.10" evidence="2"/>
<dbReference type="GO" id="GO:0005739">
    <property type="term" value="C:mitochondrion"/>
    <property type="evidence" value="ECO:0007669"/>
    <property type="project" value="UniProtKB-ARBA"/>
</dbReference>
<dbReference type="Gene3D" id="3.40.50.620">
    <property type="entry name" value="HUPs"/>
    <property type="match status" value="1"/>
</dbReference>
<evidence type="ECO:0000256" key="3">
    <source>
        <dbReference type="ARBA" id="ARBA00022598"/>
    </source>
</evidence>
<dbReference type="CDD" id="cd00814">
    <property type="entry name" value="MetRS_core"/>
    <property type="match status" value="1"/>
</dbReference>
<evidence type="ECO:0000256" key="5">
    <source>
        <dbReference type="ARBA" id="ARBA00022840"/>
    </source>
</evidence>
<keyword evidence="3 10" id="KW-0436">Ligase</keyword>
<accession>S8A146</accession>
<dbReference type="NCBIfam" id="TIGR00398">
    <property type="entry name" value="metG"/>
    <property type="match status" value="1"/>
</dbReference>
<dbReference type="InterPro" id="IPR023457">
    <property type="entry name" value="Met-tRNA_synth_2"/>
</dbReference>
<evidence type="ECO:0000313" key="14">
    <source>
        <dbReference type="Proteomes" id="UP000015100"/>
    </source>
</evidence>
<dbReference type="SUPFAM" id="SSF47323">
    <property type="entry name" value="Anticodon-binding domain of a subclass of class I aminoacyl-tRNA synthetases"/>
    <property type="match status" value="1"/>
</dbReference>
<evidence type="ECO:0000259" key="12">
    <source>
        <dbReference type="Pfam" id="PF09334"/>
    </source>
</evidence>
<dbReference type="InterPro" id="IPR014758">
    <property type="entry name" value="Met-tRNA_synth"/>
</dbReference>
<dbReference type="FunFam" id="2.170.220.10:FF:000001">
    <property type="entry name" value="methionine--tRNA ligase, mitochondrial"/>
    <property type="match status" value="1"/>
</dbReference>
<dbReference type="HOGENOM" id="CLU_009710_9_4_1"/>
<feature type="domain" description="Methionyl/Leucyl tRNA synthetase" evidence="12">
    <location>
        <begin position="52"/>
        <end position="422"/>
    </location>
</feature>
<keyword evidence="7 10" id="KW-0030">Aminoacyl-tRNA synthetase</keyword>
<dbReference type="SUPFAM" id="SSF52374">
    <property type="entry name" value="Nucleotidylyl transferase"/>
    <property type="match status" value="1"/>
</dbReference>
<comment type="similarity">
    <text evidence="1 10">Belongs to the class-I aminoacyl-tRNA synthetase family.</text>
</comment>
<organism evidence="13 14">
    <name type="scientific">Dactylellina haptotyla (strain CBS 200.50)</name>
    <name type="common">Nematode-trapping fungus</name>
    <name type="synonym">Monacrosporium haptotylum</name>
    <dbReference type="NCBI Taxonomy" id="1284197"/>
    <lineage>
        <taxon>Eukaryota</taxon>
        <taxon>Fungi</taxon>
        <taxon>Dikarya</taxon>
        <taxon>Ascomycota</taxon>
        <taxon>Pezizomycotina</taxon>
        <taxon>Orbiliomycetes</taxon>
        <taxon>Orbiliales</taxon>
        <taxon>Orbiliaceae</taxon>
        <taxon>Dactylellina</taxon>
    </lineage>
</organism>
<evidence type="ECO:0000256" key="2">
    <source>
        <dbReference type="ARBA" id="ARBA00012838"/>
    </source>
</evidence>
<dbReference type="Gene3D" id="2.170.220.10">
    <property type="match status" value="1"/>
</dbReference>
<keyword evidence="14" id="KW-1185">Reference proteome</keyword>
<dbReference type="InterPro" id="IPR009080">
    <property type="entry name" value="tRNAsynth_Ia_anticodon-bd"/>
</dbReference>
<comment type="caution">
    <text evidence="13">The sequence shown here is derived from an EMBL/GenBank/DDBJ whole genome shotgun (WGS) entry which is preliminary data.</text>
</comment>
<comment type="catalytic activity">
    <reaction evidence="8">
        <text>tRNA(Met) + L-methionine + ATP = L-methionyl-tRNA(Met) + AMP + diphosphate</text>
        <dbReference type="Rhea" id="RHEA:13481"/>
        <dbReference type="Rhea" id="RHEA-COMP:9667"/>
        <dbReference type="Rhea" id="RHEA-COMP:9698"/>
        <dbReference type="ChEBI" id="CHEBI:30616"/>
        <dbReference type="ChEBI" id="CHEBI:33019"/>
        <dbReference type="ChEBI" id="CHEBI:57844"/>
        <dbReference type="ChEBI" id="CHEBI:78442"/>
        <dbReference type="ChEBI" id="CHEBI:78530"/>
        <dbReference type="ChEBI" id="CHEBI:456215"/>
        <dbReference type="EC" id="6.1.1.10"/>
    </reaction>
</comment>
<evidence type="ECO:0000256" key="9">
    <source>
        <dbReference type="ARBA" id="ARBA00068817"/>
    </source>
</evidence>
<evidence type="ECO:0000256" key="8">
    <source>
        <dbReference type="ARBA" id="ARBA00047364"/>
    </source>
</evidence>
<reference evidence="14" key="2">
    <citation type="submission" date="2013-04" db="EMBL/GenBank/DDBJ databases">
        <title>Genomic mechanisms accounting for the adaptation to parasitism in nematode-trapping fungi.</title>
        <authorList>
            <person name="Ahren D.G."/>
        </authorList>
    </citation>
    <scope>NUCLEOTIDE SEQUENCE [LARGE SCALE GENOMIC DNA]</scope>
    <source>
        <strain evidence="14">CBS 200.50</strain>
    </source>
</reference>
<dbReference type="InterPro" id="IPR014729">
    <property type="entry name" value="Rossmann-like_a/b/a_fold"/>
</dbReference>
<evidence type="ECO:0000256" key="1">
    <source>
        <dbReference type="ARBA" id="ARBA00005594"/>
    </source>
</evidence>
<dbReference type="GO" id="GO:0006431">
    <property type="term" value="P:methionyl-tRNA aminoacylation"/>
    <property type="evidence" value="ECO:0007669"/>
    <property type="project" value="InterPro"/>
</dbReference>
<evidence type="ECO:0000256" key="7">
    <source>
        <dbReference type="ARBA" id="ARBA00023146"/>
    </source>
</evidence>
<dbReference type="PANTHER" id="PTHR43326:SF1">
    <property type="entry name" value="METHIONINE--TRNA LIGASE, MITOCHONDRIAL"/>
    <property type="match status" value="1"/>
</dbReference>
<evidence type="ECO:0000256" key="11">
    <source>
        <dbReference type="SAM" id="MobiDB-lite"/>
    </source>
</evidence>
<proteinExistence type="inferred from homology"/>
<dbReference type="Proteomes" id="UP000015100">
    <property type="component" value="Unassembled WGS sequence"/>
</dbReference>
<keyword evidence="4 10" id="KW-0547">Nucleotide-binding</keyword>